<dbReference type="KEGG" id="ccal:113464476"/>
<protein>
    <submittedName>
        <fullName evidence="2">Uncharacterized protein LOC113464476</fullName>
    </submittedName>
</protein>
<evidence type="ECO:0000313" key="1">
    <source>
        <dbReference type="Proteomes" id="UP000694925"/>
    </source>
</evidence>
<reference evidence="2" key="1">
    <citation type="submission" date="2025-08" db="UniProtKB">
        <authorList>
            <consortium name="RefSeq"/>
        </authorList>
    </citation>
    <scope>IDENTIFICATION</scope>
    <source>
        <tissue evidence="2">Whole body</tissue>
    </source>
</reference>
<accession>A0AAJ7S2M0</accession>
<evidence type="ECO:0000313" key="2">
    <source>
        <dbReference type="RefSeq" id="XP_026670244.1"/>
    </source>
</evidence>
<gene>
    <name evidence="2" type="primary">LOC113464476</name>
</gene>
<dbReference type="RefSeq" id="XP_026670244.1">
    <property type="nucleotide sequence ID" value="XM_026814443.1"/>
</dbReference>
<name>A0AAJ7S2M0_9HYME</name>
<dbReference type="Proteomes" id="UP000694925">
    <property type="component" value="Unplaced"/>
</dbReference>
<dbReference type="GeneID" id="113464476"/>
<dbReference type="AlphaFoldDB" id="A0AAJ7S2M0"/>
<organism evidence="1 2">
    <name type="scientific">Ceratina calcarata</name>
    <dbReference type="NCBI Taxonomy" id="156304"/>
    <lineage>
        <taxon>Eukaryota</taxon>
        <taxon>Metazoa</taxon>
        <taxon>Ecdysozoa</taxon>
        <taxon>Arthropoda</taxon>
        <taxon>Hexapoda</taxon>
        <taxon>Insecta</taxon>
        <taxon>Pterygota</taxon>
        <taxon>Neoptera</taxon>
        <taxon>Endopterygota</taxon>
        <taxon>Hymenoptera</taxon>
        <taxon>Apocrita</taxon>
        <taxon>Aculeata</taxon>
        <taxon>Apoidea</taxon>
        <taxon>Anthophila</taxon>
        <taxon>Apidae</taxon>
        <taxon>Ceratina</taxon>
        <taxon>Zadontomerus</taxon>
    </lineage>
</organism>
<sequence>MPLPYVKNPMYALCLLAAVCVRQHVHNSRYDFSLPIRKPNTRRERVKQPLTKGMTLQTPTSVVTKPNEASLKTINANKKISSEKLTENPKAVQVEEADSLVKCVQKFAKHARRIVDDFKSSIPVSKSTEYVDLFTSSSILDSLLYLTSYGGIKWMT</sequence>
<proteinExistence type="predicted"/>
<keyword evidence="1" id="KW-1185">Reference proteome</keyword>